<feature type="region of interest" description="N-terminal hotdog fold" evidence="9">
    <location>
        <begin position="310"/>
        <end position="431"/>
    </location>
</feature>
<dbReference type="Gene3D" id="3.30.70.250">
    <property type="entry name" value="Malonyl-CoA ACP transacylase, ACP-binding"/>
    <property type="match status" value="1"/>
</dbReference>
<dbReference type="AlphaFoldDB" id="T1ILK7"/>
<name>T1ILK7_STRMM</name>
<dbReference type="InterPro" id="IPR020807">
    <property type="entry name" value="PKS_DH"/>
</dbReference>
<dbReference type="InterPro" id="IPR050091">
    <property type="entry name" value="PKS_NRPS_Biosynth_Enz"/>
</dbReference>
<reference evidence="11" key="2">
    <citation type="submission" date="2015-02" db="UniProtKB">
        <authorList>
            <consortium name="EnsemblMetazoa"/>
        </authorList>
    </citation>
    <scope>IDENTIFICATION</scope>
</reference>
<dbReference type="Gene3D" id="3.40.366.10">
    <property type="entry name" value="Malonyl-Coenzyme A Acyl Carrier Protein, domain 2"/>
    <property type="match status" value="1"/>
</dbReference>
<dbReference type="InterPro" id="IPR014043">
    <property type="entry name" value="Acyl_transferase_dom"/>
</dbReference>
<evidence type="ECO:0000256" key="9">
    <source>
        <dbReference type="PROSITE-ProRule" id="PRU01363"/>
    </source>
</evidence>
<evidence type="ECO:0000256" key="5">
    <source>
        <dbReference type="ARBA" id="ARBA00023002"/>
    </source>
</evidence>
<evidence type="ECO:0000256" key="2">
    <source>
        <dbReference type="ARBA" id="ARBA00022516"/>
    </source>
</evidence>
<keyword evidence="4" id="KW-0521">NADP</keyword>
<evidence type="ECO:0000256" key="3">
    <source>
        <dbReference type="ARBA" id="ARBA00022832"/>
    </source>
</evidence>
<sequence>MDLIVNATEENQIGILNNYITVVAIQVALVDTLRHVGIEPNGVVGHSVGELGCAYADGCFTGEQVVLAAYWRGRCVLDGDFPDGSLVAVGISWEEVEKRCPPGVVPACHNAKDNVTISGPAAAVGEFVAQLRADGIFTKEVKFSNIAFHSPIMNKVGPALHAALEKVIPNPKPRTPRWISTSIPEDNWQSPLAKHASAAYFVNNLTKSVLFQEGLAHVPKNAVVIEIAPHGLLQAILKQSIGSDATYLTLSKKNHPNNLQFFLTNIGKLYLAGSKVTLSTLYNPLTSPVPRGTPMIAPLVRWDHSSDWNVAKYNMFLNSASHTGTTFEIDVSSQDSKDYYLTEHTVDGRVLYPATGYLVLAWKALSDLHSSNFDHTAVEFEEVVFHQATILPSKGSVKLNVRILEFGCEFEISEGSTIAVTGRIKLADATKHELKDLLAETVKHEEETIKLKTEDIYKILRLRSYDYGPAFRGIVEANMSGTKGVLNWKGNWVTFWYTVLQFSVARNSIGHLLLPTKIQYLKINPKYHLEILGNKEHIQVTLDPVLNICVAGGIEVSGLKATVAQRRQDRLKPSLEEHHFIPCEDESCFESISPRYI</sequence>
<dbReference type="eggNOG" id="KOG1202">
    <property type="taxonomic scope" value="Eukaryota"/>
</dbReference>
<dbReference type="OMA" id="CEQSANT"/>
<dbReference type="Gene3D" id="3.30.70.3290">
    <property type="match status" value="1"/>
</dbReference>
<dbReference type="STRING" id="126957.T1ILK7"/>
<keyword evidence="5" id="KW-0560">Oxidoreductase</keyword>
<proteinExistence type="predicted"/>
<dbReference type="HOGENOM" id="CLU_457348_0_0_1"/>
<accession>T1ILK7</accession>
<feature type="region of interest" description="C-terminal hotdog fold" evidence="9">
    <location>
        <begin position="448"/>
        <end position="577"/>
    </location>
</feature>
<dbReference type="SMART" id="SM00827">
    <property type="entry name" value="PKS_AT"/>
    <property type="match status" value="1"/>
</dbReference>
<keyword evidence="12" id="KW-1185">Reference proteome</keyword>
<dbReference type="SMART" id="SM00826">
    <property type="entry name" value="PKS_DH"/>
    <property type="match status" value="1"/>
</dbReference>
<feature type="domain" description="PKS/mFAS DH" evidence="10">
    <location>
        <begin position="310"/>
        <end position="577"/>
    </location>
</feature>
<evidence type="ECO:0000256" key="4">
    <source>
        <dbReference type="ARBA" id="ARBA00022857"/>
    </source>
</evidence>
<dbReference type="EMBL" id="JH430842">
    <property type="status" value="NOT_ANNOTATED_CDS"/>
    <property type="molecule type" value="Genomic_DNA"/>
</dbReference>
<keyword evidence="3" id="KW-0276">Fatty acid metabolism</keyword>
<dbReference type="PANTHER" id="PTHR43775:SF7">
    <property type="entry name" value="FATTY ACID SYNTHASE"/>
    <property type="match status" value="1"/>
</dbReference>
<organism evidence="11 12">
    <name type="scientific">Strigamia maritima</name>
    <name type="common">European centipede</name>
    <name type="synonym">Geophilus maritimus</name>
    <dbReference type="NCBI Taxonomy" id="126957"/>
    <lineage>
        <taxon>Eukaryota</taxon>
        <taxon>Metazoa</taxon>
        <taxon>Ecdysozoa</taxon>
        <taxon>Arthropoda</taxon>
        <taxon>Myriapoda</taxon>
        <taxon>Chilopoda</taxon>
        <taxon>Pleurostigmophora</taxon>
        <taxon>Geophilomorpha</taxon>
        <taxon>Linotaeniidae</taxon>
        <taxon>Strigamia</taxon>
    </lineage>
</organism>
<dbReference type="PROSITE" id="PS52019">
    <property type="entry name" value="PKS_MFAS_DH"/>
    <property type="match status" value="1"/>
</dbReference>
<dbReference type="SUPFAM" id="SSF52151">
    <property type="entry name" value="FabD/lysophospholipase-like"/>
    <property type="match status" value="1"/>
</dbReference>
<evidence type="ECO:0000259" key="10">
    <source>
        <dbReference type="PROSITE" id="PS52019"/>
    </source>
</evidence>
<dbReference type="Gene3D" id="3.10.129.110">
    <property type="entry name" value="Polyketide synthase dehydratase"/>
    <property type="match status" value="1"/>
</dbReference>
<keyword evidence="7" id="KW-0275">Fatty acid biosynthesis</keyword>
<dbReference type="GO" id="GO:0006633">
    <property type="term" value="P:fatty acid biosynthetic process"/>
    <property type="evidence" value="ECO:0007669"/>
    <property type="project" value="UniProtKB-UniPathway"/>
</dbReference>
<keyword evidence="1" id="KW-0596">Phosphopantetheine</keyword>
<dbReference type="InterPro" id="IPR016036">
    <property type="entry name" value="Malonyl_transacylase_ACP-bd"/>
</dbReference>
<dbReference type="PhylomeDB" id="T1ILK7"/>
<dbReference type="Proteomes" id="UP000014500">
    <property type="component" value="Unassembled WGS sequence"/>
</dbReference>
<keyword evidence="8" id="KW-0511">Multifunctional enzyme</keyword>
<evidence type="ECO:0000313" key="11">
    <source>
        <dbReference type="EnsemblMetazoa" id="SMAR001840-PA"/>
    </source>
</evidence>
<dbReference type="GO" id="GO:0004312">
    <property type="term" value="F:fatty acid synthase activity"/>
    <property type="evidence" value="ECO:0007669"/>
    <property type="project" value="TreeGrafter"/>
</dbReference>
<dbReference type="SUPFAM" id="SSF55048">
    <property type="entry name" value="Probable ACP-binding domain of malonyl-CoA ACP transacylase"/>
    <property type="match status" value="1"/>
</dbReference>
<evidence type="ECO:0000313" key="12">
    <source>
        <dbReference type="Proteomes" id="UP000014500"/>
    </source>
</evidence>
<dbReference type="PANTHER" id="PTHR43775">
    <property type="entry name" value="FATTY ACID SYNTHASE"/>
    <property type="match status" value="1"/>
</dbReference>
<dbReference type="InterPro" id="IPR016035">
    <property type="entry name" value="Acyl_Trfase/lysoPLipase"/>
</dbReference>
<comment type="caution">
    <text evidence="9">Lacks conserved residue(s) required for the propagation of feature annotation.</text>
</comment>
<keyword evidence="2" id="KW-0444">Lipid biosynthesis</keyword>
<evidence type="ECO:0000256" key="6">
    <source>
        <dbReference type="ARBA" id="ARBA00023098"/>
    </source>
</evidence>
<evidence type="ECO:0000256" key="1">
    <source>
        <dbReference type="ARBA" id="ARBA00022450"/>
    </source>
</evidence>
<evidence type="ECO:0000256" key="8">
    <source>
        <dbReference type="ARBA" id="ARBA00023268"/>
    </source>
</evidence>
<reference evidence="12" key="1">
    <citation type="submission" date="2011-05" db="EMBL/GenBank/DDBJ databases">
        <authorList>
            <person name="Richards S.R."/>
            <person name="Qu J."/>
            <person name="Jiang H."/>
            <person name="Jhangiani S.N."/>
            <person name="Agravi P."/>
            <person name="Goodspeed R."/>
            <person name="Gross S."/>
            <person name="Mandapat C."/>
            <person name="Jackson L."/>
            <person name="Mathew T."/>
            <person name="Pu L."/>
            <person name="Thornton R."/>
            <person name="Saada N."/>
            <person name="Wilczek-Boney K.B."/>
            <person name="Lee S."/>
            <person name="Kovar C."/>
            <person name="Wu Y."/>
            <person name="Scherer S.E."/>
            <person name="Worley K.C."/>
            <person name="Muzny D.M."/>
            <person name="Gibbs R."/>
        </authorList>
    </citation>
    <scope>NUCLEOTIDE SEQUENCE</scope>
    <source>
        <strain evidence="12">Brora</strain>
    </source>
</reference>
<dbReference type="InterPro" id="IPR042104">
    <property type="entry name" value="PKS_dehydratase_sf"/>
</dbReference>
<dbReference type="EnsemblMetazoa" id="SMAR001840-RA">
    <property type="protein sequence ID" value="SMAR001840-PA"/>
    <property type="gene ID" value="SMAR001840"/>
</dbReference>
<dbReference type="InterPro" id="IPR001227">
    <property type="entry name" value="Ac_transferase_dom_sf"/>
</dbReference>
<keyword evidence="6" id="KW-0443">Lipid metabolism</keyword>
<dbReference type="UniPathway" id="UPA00094"/>
<dbReference type="InterPro" id="IPR049552">
    <property type="entry name" value="PKS_DH_N"/>
</dbReference>
<evidence type="ECO:0000256" key="7">
    <source>
        <dbReference type="ARBA" id="ARBA00023160"/>
    </source>
</evidence>
<dbReference type="InterPro" id="IPR049900">
    <property type="entry name" value="PKS_mFAS_DH"/>
</dbReference>
<protein>
    <recommendedName>
        <fullName evidence="10">PKS/mFAS DH domain-containing protein</fullName>
    </recommendedName>
</protein>
<dbReference type="Pfam" id="PF21089">
    <property type="entry name" value="PKS_DH_N"/>
    <property type="match status" value="1"/>
</dbReference>
<dbReference type="Gene3D" id="1.10.287.1960">
    <property type="match status" value="1"/>
</dbReference>
<dbReference type="GO" id="GO:0016491">
    <property type="term" value="F:oxidoreductase activity"/>
    <property type="evidence" value="ECO:0007669"/>
    <property type="project" value="UniProtKB-KW"/>
</dbReference>
<dbReference type="Pfam" id="PF00698">
    <property type="entry name" value="Acyl_transf_1"/>
    <property type="match status" value="1"/>
</dbReference>